<evidence type="ECO:0000256" key="2">
    <source>
        <dbReference type="ARBA" id="ARBA00022723"/>
    </source>
</evidence>
<dbReference type="Pfam" id="PF07748">
    <property type="entry name" value="Glyco_hydro_38C"/>
    <property type="match status" value="1"/>
</dbReference>
<proteinExistence type="inferred from homology"/>
<evidence type="ECO:0000256" key="1">
    <source>
        <dbReference type="ARBA" id="ARBA00009792"/>
    </source>
</evidence>
<feature type="domain" description="Glycoside hydrolase family 38 central" evidence="5">
    <location>
        <begin position="524"/>
        <end position="603"/>
    </location>
</feature>
<dbReference type="InterPro" id="IPR028995">
    <property type="entry name" value="Glyco_hydro_57/38_cen_sf"/>
</dbReference>
<dbReference type="Pfam" id="PF01074">
    <property type="entry name" value="Glyco_hydro_38N"/>
    <property type="match status" value="1"/>
</dbReference>
<accession>A0ABW3HXL5</accession>
<comment type="similarity">
    <text evidence="1">Belongs to the glycosyl hydrolase 38 family.</text>
</comment>
<keyword evidence="4" id="KW-0326">Glycosidase</keyword>
<dbReference type="InterPro" id="IPR011013">
    <property type="entry name" value="Gal_mutarotase_sf_dom"/>
</dbReference>
<dbReference type="Gene3D" id="1.20.1270.50">
    <property type="entry name" value="Glycoside hydrolase family 38, central domain"/>
    <property type="match status" value="1"/>
</dbReference>
<evidence type="ECO:0000256" key="3">
    <source>
        <dbReference type="ARBA" id="ARBA00022801"/>
    </source>
</evidence>
<dbReference type="Pfam" id="PF17677">
    <property type="entry name" value="Glyco_hydro38C2"/>
    <property type="match status" value="1"/>
</dbReference>
<dbReference type="Proteomes" id="UP001596989">
    <property type="component" value="Unassembled WGS sequence"/>
</dbReference>
<sequence length="1075" mass="123529">MFLTMEKLEKRVEELDGHRYNRNKSIPIPSFRMWVDESADVGIMPPTDAEWQALAVGEHWGGWDMTAWLKVDIVIPEQWRGLPVVCVFDIGRTGGGNTYGFESLLYVNGVPYQGVDSNHKEVFFPQEYIGKRTELLFKVWCGLSCWHNGIEEYFDLRVERAELTVLEPEADDLYYTACAALGAVKVLDKNNSSRPPLLAAIDRAFAGINWRFPGDEAFYASVSGACRSLKEELALLPRNNDVTVNCIGHTHIDVAWLWRLKHTREKAARSFASVLRLMEQYPEYVFLQTQPQLYEDLERDYPELFRRIRQRVKEGRWEAEGAMWLESDCNIPSGESLVRQLLTGMRYYERQFGLSCQYLWLPDVFGYSWALPQILSKSGLKYFMTTKISWNIYNRFPHDTFLWRGIDGTEILTHYITTTSAGKRDDTPISYTYNGEIHADTVTGIWEAYRDKAINHELLLAYGYGDGGGGPSREMLELRRRLEHMPGMPRTVTGRADEYFQRLGERVEETDRYVHRWDGELYLELHRGTYTSQAYNKRMNRRMERLLHDAELLSLLDSTLSEGRDYPQAQLNESWKIVLRNQFHDILPGSSIKEVYEDCREEYAEAERLAEEVLLTGIGGLASLVNGGAGSTPCWLIVNTLAAERDELIRLPWQAEFTGGQWCDADGEAVECERVKTKRGDELLLHVKGIPGSGYTTVTMQSVVANHGERASLDEPPIVVHENGVSTPFYEIVWNEQGQWTRMFDKRLQREIVKTGEVANRLDVHEDKPHAHETWEIDIFYYEKMWQIDDLQSVEVIENGRLRTVVAFTWRYGESTVEQDVVFYTYNPRIDFVTRVDWQERQQLLKAAFPVDVQANKATYEIQFGHVERPTHWNTSWDYARFETCAQQWIDYSERGLGVSLLNNCKYGHDVRDGVMRITLIKSGIIPDPGADLGEHLFTYSLLPHGGDWFEAGTGEQARQLNSPLLVAPLQAERSVSAKAAQLPGKISFLMCDARHVIVDTIKRAEDDDAWIIRCYEGAGTRGSARFELFAPIASLEEVNLMEREGTALPYDGHSFVSYFKPFQLKTFKLRLALP</sequence>
<keyword evidence="2" id="KW-0479">Metal-binding</keyword>
<keyword evidence="3" id="KW-0378">Hydrolase</keyword>
<dbReference type="Gene3D" id="2.70.98.30">
    <property type="entry name" value="Golgi alpha-mannosidase II, domain 4"/>
    <property type="match status" value="1"/>
</dbReference>
<dbReference type="Pfam" id="PF09261">
    <property type="entry name" value="Alpha-mann_mid"/>
    <property type="match status" value="1"/>
</dbReference>
<evidence type="ECO:0000313" key="7">
    <source>
        <dbReference type="Proteomes" id="UP001596989"/>
    </source>
</evidence>
<dbReference type="InterPro" id="IPR054723">
    <property type="entry name" value="Ams1-like_N"/>
</dbReference>
<dbReference type="InterPro" id="IPR027291">
    <property type="entry name" value="Glyco_hydro_38_N_sf"/>
</dbReference>
<dbReference type="InterPro" id="IPR011330">
    <property type="entry name" value="Glyco_hydro/deAcase_b/a-brl"/>
</dbReference>
<dbReference type="InterPro" id="IPR037094">
    <property type="entry name" value="Glyco_hydro_38_cen_sf"/>
</dbReference>
<name>A0ABW3HXL5_9BACL</name>
<keyword evidence="7" id="KW-1185">Reference proteome</keyword>
<dbReference type="Gene3D" id="3.20.110.10">
    <property type="entry name" value="Glycoside hydrolase 38, N terminal domain"/>
    <property type="match status" value="1"/>
</dbReference>
<gene>
    <name evidence="6" type="ORF">ACFQ2I_22225</name>
</gene>
<dbReference type="RefSeq" id="WP_377568207.1">
    <property type="nucleotide sequence ID" value="NZ_JBHTJZ010000070.1"/>
</dbReference>
<organism evidence="6 7">
    <name type="scientific">Paenibacillus chungangensis</name>
    <dbReference type="NCBI Taxonomy" id="696535"/>
    <lineage>
        <taxon>Bacteria</taxon>
        <taxon>Bacillati</taxon>
        <taxon>Bacillota</taxon>
        <taxon>Bacilli</taxon>
        <taxon>Bacillales</taxon>
        <taxon>Paenibacillaceae</taxon>
        <taxon>Paenibacillus</taxon>
    </lineage>
</organism>
<protein>
    <submittedName>
        <fullName evidence="6">Alpha-mannosidase</fullName>
    </submittedName>
</protein>
<dbReference type="EMBL" id="JBHTJZ010000070">
    <property type="protein sequence ID" value="MFD0962062.1"/>
    <property type="molecule type" value="Genomic_DNA"/>
</dbReference>
<dbReference type="InterPro" id="IPR015341">
    <property type="entry name" value="Glyco_hydro_38_cen"/>
</dbReference>
<dbReference type="InterPro" id="IPR041147">
    <property type="entry name" value="GH38_C"/>
</dbReference>
<dbReference type="SMART" id="SM00872">
    <property type="entry name" value="Alpha-mann_mid"/>
    <property type="match status" value="1"/>
</dbReference>
<dbReference type="PANTHER" id="PTHR46017:SF1">
    <property type="entry name" value="ALPHA-MANNOSIDASE 2C1"/>
    <property type="match status" value="1"/>
</dbReference>
<dbReference type="PANTHER" id="PTHR46017">
    <property type="entry name" value="ALPHA-MANNOSIDASE 2C1"/>
    <property type="match status" value="1"/>
</dbReference>
<reference evidence="7" key="1">
    <citation type="journal article" date="2019" name="Int. J. Syst. Evol. Microbiol.">
        <title>The Global Catalogue of Microorganisms (GCM) 10K type strain sequencing project: providing services to taxonomists for standard genome sequencing and annotation.</title>
        <authorList>
            <consortium name="The Broad Institute Genomics Platform"/>
            <consortium name="The Broad Institute Genome Sequencing Center for Infectious Disease"/>
            <person name="Wu L."/>
            <person name="Ma J."/>
        </authorList>
    </citation>
    <scope>NUCLEOTIDE SEQUENCE [LARGE SCALE GENOMIC DNA]</scope>
    <source>
        <strain evidence="7">CCUG 59129</strain>
    </source>
</reference>
<dbReference type="InterPro" id="IPR011682">
    <property type="entry name" value="Glyco_hydro_38_C"/>
</dbReference>
<dbReference type="SUPFAM" id="SSF74650">
    <property type="entry name" value="Galactose mutarotase-like"/>
    <property type="match status" value="1"/>
</dbReference>
<dbReference type="SUPFAM" id="SSF88688">
    <property type="entry name" value="Families 57/38 glycoside transferase middle domain"/>
    <property type="match status" value="1"/>
</dbReference>
<comment type="caution">
    <text evidence="6">The sequence shown here is derived from an EMBL/GenBank/DDBJ whole genome shotgun (WGS) entry which is preliminary data.</text>
</comment>
<dbReference type="InterPro" id="IPR000602">
    <property type="entry name" value="Glyco_hydro_38_N"/>
</dbReference>
<dbReference type="Pfam" id="PF22907">
    <property type="entry name" value="Ams1-like_1st"/>
    <property type="match status" value="1"/>
</dbReference>
<dbReference type="Gene3D" id="2.60.40.2220">
    <property type="match status" value="1"/>
</dbReference>
<evidence type="ECO:0000256" key="4">
    <source>
        <dbReference type="ARBA" id="ARBA00023295"/>
    </source>
</evidence>
<dbReference type="CDD" id="cd10789">
    <property type="entry name" value="GH38N_AMII_ER_cytosolic"/>
    <property type="match status" value="1"/>
</dbReference>
<evidence type="ECO:0000259" key="5">
    <source>
        <dbReference type="SMART" id="SM00872"/>
    </source>
</evidence>
<dbReference type="SUPFAM" id="SSF88713">
    <property type="entry name" value="Glycoside hydrolase/deacetylase"/>
    <property type="match status" value="1"/>
</dbReference>
<evidence type="ECO:0000313" key="6">
    <source>
        <dbReference type="EMBL" id="MFD0962062.1"/>
    </source>
</evidence>